<proteinExistence type="predicted"/>
<accession>A0A067S7E2</accession>
<gene>
    <name evidence="1" type="ORF">GALMADRAFT_216838</name>
</gene>
<evidence type="ECO:0000313" key="1">
    <source>
        <dbReference type="EMBL" id="KDR66775.1"/>
    </source>
</evidence>
<reference evidence="2" key="1">
    <citation type="journal article" date="2014" name="Proc. Natl. Acad. Sci. U.S.A.">
        <title>Extensive sampling of basidiomycete genomes demonstrates inadequacy of the white-rot/brown-rot paradigm for wood decay fungi.</title>
        <authorList>
            <person name="Riley R."/>
            <person name="Salamov A.A."/>
            <person name="Brown D.W."/>
            <person name="Nagy L.G."/>
            <person name="Floudas D."/>
            <person name="Held B.W."/>
            <person name="Levasseur A."/>
            <person name="Lombard V."/>
            <person name="Morin E."/>
            <person name="Otillar R."/>
            <person name="Lindquist E.A."/>
            <person name="Sun H."/>
            <person name="LaButti K.M."/>
            <person name="Schmutz J."/>
            <person name="Jabbour D."/>
            <person name="Luo H."/>
            <person name="Baker S.E."/>
            <person name="Pisabarro A.G."/>
            <person name="Walton J.D."/>
            <person name="Blanchette R.A."/>
            <person name="Henrissat B."/>
            <person name="Martin F."/>
            <person name="Cullen D."/>
            <person name="Hibbett D.S."/>
            <person name="Grigoriev I.V."/>
        </authorList>
    </citation>
    <scope>NUCLEOTIDE SEQUENCE [LARGE SCALE GENOMIC DNA]</scope>
    <source>
        <strain evidence="2">CBS 339.88</strain>
    </source>
</reference>
<sequence length="181" mass="20582">MTENGREENFEDGRDRKRNRRHVNIPLVPSSSAPPLASWCRPYPILAISTTHRVDLRPPSTLFSGSRRGCSKRKREAMLTPTPEVESICGNYAARVDMRVEHVAPSFSASQRSRRVQSLEVPYGYMLNRAFPASKYNIQFILAFLALLVRLCTQLGREKRPARKKRQVDLITAPMCRLGLA</sequence>
<evidence type="ECO:0000313" key="2">
    <source>
        <dbReference type="Proteomes" id="UP000027222"/>
    </source>
</evidence>
<dbReference type="Proteomes" id="UP000027222">
    <property type="component" value="Unassembled WGS sequence"/>
</dbReference>
<name>A0A067S7E2_GALM3</name>
<keyword evidence="2" id="KW-1185">Reference proteome</keyword>
<dbReference type="AlphaFoldDB" id="A0A067S7E2"/>
<dbReference type="HOGENOM" id="CLU_1489128_0_0_1"/>
<protein>
    <submittedName>
        <fullName evidence="1">Uncharacterized protein</fullName>
    </submittedName>
</protein>
<organism evidence="1 2">
    <name type="scientific">Galerina marginata (strain CBS 339.88)</name>
    <dbReference type="NCBI Taxonomy" id="685588"/>
    <lineage>
        <taxon>Eukaryota</taxon>
        <taxon>Fungi</taxon>
        <taxon>Dikarya</taxon>
        <taxon>Basidiomycota</taxon>
        <taxon>Agaricomycotina</taxon>
        <taxon>Agaricomycetes</taxon>
        <taxon>Agaricomycetidae</taxon>
        <taxon>Agaricales</taxon>
        <taxon>Agaricineae</taxon>
        <taxon>Strophariaceae</taxon>
        <taxon>Galerina</taxon>
    </lineage>
</organism>
<dbReference type="EMBL" id="KL142420">
    <property type="protein sequence ID" value="KDR66775.1"/>
    <property type="molecule type" value="Genomic_DNA"/>
</dbReference>